<dbReference type="Pfam" id="PF02608">
    <property type="entry name" value="Bmp"/>
    <property type="match status" value="1"/>
</dbReference>
<dbReference type="Gene3D" id="3.40.50.2300">
    <property type="match status" value="2"/>
</dbReference>
<dbReference type="AlphaFoldDB" id="A0A1T4XH42"/>
<keyword evidence="4" id="KW-1185">Reference proteome</keyword>
<dbReference type="CDD" id="cd19963">
    <property type="entry name" value="PBP1_BMP-like"/>
    <property type="match status" value="1"/>
</dbReference>
<name>A0A1T4XH42_9CLOT</name>
<keyword evidence="1" id="KW-0732">Signal</keyword>
<proteinExistence type="predicted"/>
<dbReference type="InterPro" id="IPR003760">
    <property type="entry name" value="PnrA-like"/>
</dbReference>
<dbReference type="OrthoDB" id="9769871at2"/>
<dbReference type="STRING" id="1147123.SAMN05443428_10938"/>
<evidence type="ECO:0000313" key="4">
    <source>
        <dbReference type="Proteomes" id="UP000190105"/>
    </source>
</evidence>
<evidence type="ECO:0000259" key="2">
    <source>
        <dbReference type="Pfam" id="PF02608"/>
    </source>
</evidence>
<dbReference type="EMBL" id="FUYH01000009">
    <property type="protein sequence ID" value="SKA88809.1"/>
    <property type="molecule type" value="Genomic_DNA"/>
</dbReference>
<sequence>MGSYEHYDSARKKALKEYTSNISKGNIGYLPSLEGILKDVEIVSQVELGTFEIPLKKIVGTYSHARSLAFAKNFMPLVDNDSEFKEKWSNLCQIQLDEGIRDPIKVYEYMNWFYVIEGNKRVSVLKYLDAYSISASITRLIPKKNPDDIDNQIYYEFLDFNNKTKLYSIWFTKKKRFPKLLKLLEDYNPKDAIFNNKYKHFEAYVYNVFRKVYHELGGDNLPITTGDAFLEFAKIYGILDKLEEDNIKVPIKGLIKELVSYKSKSDIDISSDPDELPSPGLIQTLTTLIKPHKILKIAFVYARTIEGSGWTYAHEIGRKYLEDKLAGQVTTSYVEMVPEGDEAYDVIKKLSLDGNDVIFTTSPVFKNATIKCALEHPNIRYFNCSESRPYAHLSNYYGRTYESRFLTGIIAGSMTKTNIIGYSATSPNPEVISAINSFALGAKMVNPYCKVLVSWTREWNSHEKSTGVTEKLIHEGADIISNLVLTIPRKVTAKFGVYSMLCSIDTESKMPDKYLAAPIWHWGVFYEKIVNTILNDTFKTITDMFSENAKLINFYWGLASGVLDIYYSKTHVPLDTQKLIELMKKMIANNDYHPFTGPVYDNNGNIRIAFDETASHEEILSMNWYADNVIADDYI</sequence>
<dbReference type="PANTHER" id="PTHR43208:SF1">
    <property type="entry name" value="ABC TRANSPORTER SUBSTRATE-BINDING PROTEIN"/>
    <property type="match status" value="1"/>
</dbReference>
<feature type="domain" description="ABC transporter substrate-binding protein PnrA-like" evidence="2">
    <location>
        <begin position="295"/>
        <end position="539"/>
    </location>
</feature>
<accession>A0A1T4XH42</accession>
<dbReference type="InterPro" id="IPR052910">
    <property type="entry name" value="ABC-Purine-Binding"/>
</dbReference>
<dbReference type="RefSeq" id="WP_078696473.1">
    <property type="nucleotide sequence ID" value="NZ_FUYH01000009.1"/>
</dbReference>
<reference evidence="4" key="1">
    <citation type="submission" date="2017-02" db="EMBL/GenBank/DDBJ databases">
        <authorList>
            <person name="Varghese N."/>
            <person name="Submissions S."/>
        </authorList>
    </citation>
    <scope>NUCLEOTIDE SEQUENCE [LARGE SCALE GENOMIC DNA]</scope>
    <source>
        <strain evidence="4">USBA 833</strain>
    </source>
</reference>
<gene>
    <name evidence="3" type="ORF">SAMN05443428_10938</name>
</gene>
<dbReference type="GO" id="GO:0005886">
    <property type="term" value="C:plasma membrane"/>
    <property type="evidence" value="ECO:0007669"/>
    <property type="project" value="InterPro"/>
</dbReference>
<evidence type="ECO:0000256" key="1">
    <source>
        <dbReference type="ARBA" id="ARBA00022729"/>
    </source>
</evidence>
<dbReference type="PANTHER" id="PTHR43208">
    <property type="entry name" value="ABC TRANSPORTER SUBSTRATE-BINDING PROTEIN"/>
    <property type="match status" value="1"/>
</dbReference>
<protein>
    <submittedName>
        <fullName evidence="3">Nucleoside-binding protein</fullName>
    </submittedName>
</protein>
<dbReference type="Proteomes" id="UP000190105">
    <property type="component" value="Unassembled WGS sequence"/>
</dbReference>
<organism evidence="3 4">
    <name type="scientific">Caloramator quimbayensis</name>
    <dbReference type="NCBI Taxonomy" id="1147123"/>
    <lineage>
        <taxon>Bacteria</taxon>
        <taxon>Bacillati</taxon>
        <taxon>Bacillota</taxon>
        <taxon>Clostridia</taxon>
        <taxon>Eubacteriales</taxon>
        <taxon>Clostridiaceae</taxon>
        <taxon>Caloramator</taxon>
    </lineage>
</organism>
<evidence type="ECO:0000313" key="3">
    <source>
        <dbReference type="EMBL" id="SKA88809.1"/>
    </source>
</evidence>